<evidence type="ECO:0000313" key="3">
    <source>
        <dbReference type="Proteomes" id="UP000593836"/>
    </source>
</evidence>
<dbReference type="SUPFAM" id="SSF53335">
    <property type="entry name" value="S-adenosyl-L-methionine-dependent methyltransferases"/>
    <property type="match status" value="1"/>
</dbReference>
<dbReference type="RefSeq" id="WP_194366676.1">
    <property type="nucleotide sequence ID" value="NZ_CP054493.1"/>
</dbReference>
<dbReference type="Pfam" id="PF08242">
    <property type="entry name" value="Methyltransf_12"/>
    <property type="match status" value="1"/>
</dbReference>
<reference evidence="2 3" key="1">
    <citation type="submission" date="2020-05" db="EMBL/GenBank/DDBJ databases">
        <title>Sulfurimonas marisnigri, sp. nov., and Sulfurimonas baltica, sp. nov., manganese oxide reducing chemolithoautotrophs of the class Epsilonproteobacteria isolated from the pelagic redoxclines of the Black and Baltic Seas and emended description of the genus Sulfurimonas.</title>
        <authorList>
            <person name="Henkel J.V."/>
            <person name="Laudan C."/>
            <person name="Werner J."/>
            <person name="Neu T."/>
            <person name="Plewe S."/>
            <person name="Sproer C."/>
            <person name="Bunk B."/>
            <person name="Schulz-Vogt H.N."/>
        </authorList>
    </citation>
    <scope>NUCLEOTIDE SEQUENCE [LARGE SCALE GENOMIC DNA]</scope>
    <source>
        <strain evidence="2 3">SoZ1</strain>
    </source>
</reference>
<proteinExistence type="predicted"/>
<dbReference type="PANTHER" id="PTHR43861">
    <property type="entry name" value="TRANS-ACONITATE 2-METHYLTRANSFERASE-RELATED"/>
    <property type="match status" value="1"/>
</dbReference>
<name>A0A7S7M072_9BACT</name>
<sequence length="228" mass="26148">MKISSEFSKHALDYNTYNVIQNRVIEKLLSTVMHKPKNILDLGCGSGSLCKAIDWDYEHFTGVDFAPGMLELHPKSKKIESVYGDFNDETLFDNLLTYKYDYVFSASALQWANNLESVFASIKQLNAPVALAIFTSNTFRTLNETASISSLLISADEVNKLQKKYFNVEFEIVSYKMEFESTRDMFKYIKKSGVSGARKILSYRESKKLLNGYPLNYLEFEVAFIYTK</sequence>
<dbReference type="InterPro" id="IPR029063">
    <property type="entry name" value="SAM-dependent_MTases_sf"/>
</dbReference>
<dbReference type="CDD" id="cd02440">
    <property type="entry name" value="AdoMet_MTases"/>
    <property type="match status" value="1"/>
</dbReference>
<protein>
    <submittedName>
        <fullName evidence="2">Methyltransferase domain-containing protein</fullName>
    </submittedName>
</protein>
<dbReference type="GO" id="GO:0032259">
    <property type="term" value="P:methylation"/>
    <property type="evidence" value="ECO:0007669"/>
    <property type="project" value="UniProtKB-KW"/>
</dbReference>
<dbReference type="Gene3D" id="3.40.50.150">
    <property type="entry name" value="Vaccinia Virus protein VP39"/>
    <property type="match status" value="1"/>
</dbReference>
<evidence type="ECO:0000259" key="1">
    <source>
        <dbReference type="Pfam" id="PF08242"/>
    </source>
</evidence>
<organism evidence="2 3">
    <name type="scientific">Candidatus Sulfurimonas marisnigri</name>
    <dbReference type="NCBI Taxonomy" id="2740405"/>
    <lineage>
        <taxon>Bacteria</taxon>
        <taxon>Pseudomonadati</taxon>
        <taxon>Campylobacterota</taxon>
        <taxon>Epsilonproteobacteria</taxon>
        <taxon>Campylobacterales</taxon>
        <taxon>Sulfurimonadaceae</taxon>
        <taxon>Sulfurimonas</taxon>
    </lineage>
</organism>
<keyword evidence="3" id="KW-1185">Reference proteome</keyword>
<dbReference type="InterPro" id="IPR013217">
    <property type="entry name" value="Methyltransf_12"/>
</dbReference>
<keyword evidence="2" id="KW-0808">Transferase</keyword>
<keyword evidence="2" id="KW-0489">Methyltransferase</keyword>
<dbReference type="EMBL" id="CP054493">
    <property type="protein sequence ID" value="QOY54631.1"/>
    <property type="molecule type" value="Genomic_DNA"/>
</dbReference>
<dbReference type="GO" id="GO:0008168">
    <property type="term" value="F:methyltransferase activity"/>
    <property type="evidence" value="ECO:0007669"/>
    <property type="project" value="UniProtKB-KW"/>
</dbReference>
<dbReference type="PANTHER" id="PTHR43861:SF1">
    <property type="entry name" value="TRANS-ACONITATE 2-METHYLTRANSFERASE"/>
    <property type="match status" value="1"/>
</dbReference>
<accession>A0A7S7M072</accession>
<gene>
    <name evidence="2" type="ORF">HUE87_12350</name>
</gene>
<feature type="domain" description="Methyltransferase type 12" evidence="1">
    <location>
        <begin position="40"/>
        <end position="128"/>
    </location>
</feature>
<dbReference type="Proteomes" id="UP000593836">
    <property type="component" value="Chromosome"/>
</dbReference>
<evidence type="ECO:0000313" key="2">
    <source>
        <dbReference type="EMBL" id="QOY54631.1"/>
    </source>
</evidence>
<dbReference type="KEGG" id="smas:HUE87_12350"/>
<dbReference type="AlphaFoldDB" id="A0A7S7M072"/>